<sequence length="521" mass="57347">MAIDNSREKRETMQASSDHIDDLHAFQEHDIASEKEVTDNNFGMTEEEFIAHEKSLVRKLDYTLVPMVSRLTTEAQDPAQWLTADRSGSCIFLTILIETTLLTGNSQARLSSFEKDLNLTGNQFNVAVSILNIGYMLMQLPSNMLITRTRPGIYIPACTALWSIVSAATAGAGNYTHLLIIRFFLGIAEAPFFPGAMYLLSCWYPRKELALRTAVLYSGVLLATAFSGLIAAGVLSGLEGARGIAGWQWLFIIEGAGSFTAALLGFALLPDFPGQKSGVAKWLLTDAEQRVAVERIRRDRVSLPEADSSVWNGLKLAIKDPRTWVFVSCTRSRRHLTYGFNNFFPTIVKGFKLGSNTLTLILTAPPYLLATVVAFTTAWSSDRRKERGFHISVPQGVACVGFIISVSTVNTVARYFAAFLYICGCFSSNAMVFSWASSTLNQTPEKRACATAIINLLSQLGNIWSPYFFPSNDGPRYAMANLLMMASSALSIVTCVIMKIMLTRANKTLKGEGRDTTLFTL</sequence>
<evidence type="ECO:0000313" key="9">
    <source>
        <dbReference type="Proteomes" id="UP000020467"/>
    </source>
</evidence>
<dbReference type="OrthoDB" id="2250022at2759"/>
<dbReference type="Pfam" id="PF07690">
    <property type="entry name" value="MFS_1"/>
    <property type="match status" value="1"/>
</dbReference>
<evidence type="ECO:0000256" key="2">
    <source>
        <dbReference type="ARBA" id="ARBA00022448"/>
    </source>
</evidence>
<accession>A0A010RD14</accession>
<feature type="domain" description="Major facilitator superfamily (MFS) profile" evidence="7">
    <location>
        <begin position="47"/>
        <end position="506"/>
    </location>
</feature>
<keyword evidence="3 6" id="KW-0812">Transmembrane</keyword>
<evidence type="ECO:0000256" key="6">
    <source>
        <dbReference type="SAM" id="Phobius"/>
    </source>
</evidence>
<proteinExistence type="predicted"/>
<evidence type="ECO:0000256" key="5">
    <source>
        <dbReference type="ARBA" id="ARBA00023136"/>
    </source>
</evidence>
<feature type="transmembrane region" description="Helical" evidence="6">
    <location>
        <begin position="214"/>
        <end position="235"/>
    </location>
</feature>
<dbReference type="SUPFAM" id="SSF103473">
    <property type="entry name" value="MFS general substrate transporter"/>
    <property type="match status" value="1"/>
</dbReference>
<feature type="transmembrane region" description="Helical" evidence="6">
    <location>
        <begin position="415"/>
        <end position="436"/>
    </location>
</feature>
<feature type="transmembrane region" description="Helical" evidence="6">
    <location>
        <begin position="153"/>
        <end position="173"/>
    </location>
</feature>
<dbReference type="PANTHER" id="PTHR43791:SF62">
    <property type="entry name" value="MAJOR FACILITATOR SUPERFAMILY (MFS) PROFILE DOMAIN-CONTAINING PROTEIN"/>
    <property type="match status" value="1"/>
</dbReference>
<dbReference type="InterPro" id="IPR011701">
    <property type="entry name" value="MFS"/>
</dbReference>
<dbReference type="GO" id="GO:0022857">
    <property type="term" value="F:transmembrane transporter activity"/>
    <property type="evidence" value="ECO:0007669"/>
    <property type="project" value="InterPro"/>
</dbReference>
<evidence type="ECO:0000256" key="1">
    <source>
        <dbReference type="ARBA" id="ARBA00004141"/>
    </source>
</evidence>
<dbReference type="FunFam" id="1.20.1250.20:FF:000057">
    <property type="entry name" value="MFS general substrate transporter"/>
    <property type="match status" value="1"/>
</dbReference>
<dbReference type="KEGG" id="cfj:CFIO01_04592"/>
<keyword evidence="2" id="KW-0813">Transport</keyword>
<evidence type="ECO:0000256" key="4">
    <source>
        <dbReference type="ARBA" id="ARBA00022989"/>
    </source>
</evidence>
<dbReference type="Proteomes" id="UP000020467">
    <property type="component" value="Unassembled WGS sequence"/>
</dbReference>
<keyword evidence="9" id="KW-1185">Reference proteome</keyword>
<gene>
    <name evidence="8" type="ORF">CFIO01_04592</name>
</gene>
<feature type="transmembrane region" description="Helical" evidence="6">
    <location>
        <begin position="179"/>
        <end position="202"/>
    </location>
</feature>
<dbReference type="HOGENOM" id="CLU_001265_0_6_1"/>
<comment type="subcellular location">
    <subcellularLocation>
        <location evidence="1">Membrane</location>
        <topology evidence="1">Multi-pass membrane protein</topology>
    </subcellularLocation>
</comment>
<feature type="transmembrane region" description="Helical" evidence="6">
    <location>
        <begin position="247"/>
        <end position="269"/>
    </location>
</feature>
<dbReference type="Gene3D" id="1.20.1250.20">
    <property type="entry name" value="MFS general substrate transporter like domains"/>
    <property type="match status" value="2"/>
</dbReference>
<dbReference type="PROSITE" id="PS50850">
    <property type="entry name" value="MFS"/>
    <property type="match status" value="1"/>
</dbReference>
<keyword evidence="5 6" id="KW-0472">Membrane</keyword>
<evidence type="ECO:0000256" key="3">
    <source>
        <dbReference type="ARBA" id="ARBA00022692"/>
    </source>
</evidence>
<dbReference type="InterPro" id="IPR036259">
    <property type="entry name" value="MFS_trans_sf"/>
</dbReference>
<keyword evidence="4 6" id="KW-1133">Transmembrane helix</keyword>
<dbReference type="PANTHER" id="PTHR43791">
    <property type="entry name" value="PERMEASE-RELATED"/>
    <property type="match status" value="1"/>
</dbReference>
<reference evidence="8 9" key="1">
    <citation type="submission" date="2014-02" db="EMBL/GenBank/DDBJ databases">
        <title>The genome sequence of Colletotrichum fioriniae PJ7.</title>
        <authorList>
            <person name="Baroncelli R."/>
            <person name="Thon M.R."/>
        </authorList>
    </citation>
    <scope>NUCLEOTIDE SEQUENCE [LARGE SCALE GENOMIC DNA]</scope>
    <source>
        <strain evidence="8 9">PJ7</strain>
    </source>
</reference>
<dbReference type="FunFam" id="1.20.1250.20:FF:000013">
    <property type="entry name" value="MFS general substrate transporter"/>
    <property type="match status" value="1"/>
</dbReference>
<organism evidence="8 9">
    <name type="scientific">Colletotrichum fioriniae PJ7</name>
    <dbReference type="NCBI Taxonomy" id="1445577"/>
    <lineage>
        <taxon>Eukaryota</taxon>
        <taxon>Fungi</taxon>
        <taxon>Dikarya</taxon>
        <taxon>Ascomycota</taxon>
        <taxon>Pezizomycotina</taxon>
        <taxon>Sordariomycetes</taxon>
        <taxon>Hypocreomycetidae</taxon>
        <taxon>Glomerellales</taxon>
        <taxon>Glomerellaceae</taxon>
        <taxon>Colletotrichum</taxon>
        <taxon>Colletotrichum acutatum species complex</taxon>
    </lineage>
</organism>
<dbReference type="eggNOG" id="KOG2533">
    <property type="taxonomic scope" value="Eukaryota"/>
</dbReference>
<protein>
    <recommendedName>
        <fullName evidence="7">Major facilitator superfamily (MFS) profile domain-containing protein</fullName>
    </recommendedName>
</protein>
<evidence type="ECO:0000259" key="7">
    <source>
        <dbReference type="PROSITE" id="PS50850"/>
    </source>
</evidence>
<dbReference type="InterPro" id="IPR020846">
    <property type="entry name" value="MFS_dom"/>
</dbReference>
<dbReference type="EMBL" id="JARH01000889">
    <property type="protein sequence ID" value="EXF75659.1"/>
    <property type="molecule type" value="Genomic_DNA"/>
</dbReference>
<comment type="caution">
    <text evidence="8">The sequence shown here is derived from an EMBL/GenBank/DDBJ whole genome shotgun (WGS) entry which is preliminary data.</text>
</comment>
<dbReference type="GO" id="GO:0016020">
    <property type="term" value="C:membrane"/>
    <property type="evidence" value="ECO:0007669"/>
    <property type="project" value="UniProtKB-SubCell"/>
</dbReference>
<dbReference type="AlphaFoldDB" id="A0A010RD14"/>
<name>A0A010RD14_9PEZI</name>
<feature type="transmembrane region" description="Helical" evidence="6">
    <location>
        <begin position="481"/>
        <end position="502"/>
    </location>
</feature>
<evidence type="ECO:0000313" key="8">
    <source>
        <dbReference type="EMBL" id="EXF75659.1"/>
    </source>
</evidence>
<feature type="transmembrane region" description="Helical" evidence="6">
    <location>
        <begin position="389"/>
        <end position="409"/>
    </location>
</feature>